<dbReference type="Proteomes" id="UP001242811">
    <property type="component" value="Unassembled WGS sequence"/>
</dbReference>
<feature type="domain" description="YozE SAM-like" evidence="1">
    <location>
        <begin position="18"/>
        <end position="80"/>
    </location>
</feature>
<name>A0ABU0KR27_9BACL</name>
<evidence type="ECO:0000313" key="3">
    <source>
        <dbReference type="Proteomes" id="UP001242811"/>
    </source>
</evidence>
<accession>A0ABU0KR27</accession>
<reference evidence="2 3" key="1">
    <citation type="submission" date="2023-07" db="EMBL/GenBank/DDBJ databases">
        <title>Genomic Encyclopedia of Type Strains, Phase IV (KMG-IV): sequencing the most valuable type-strain genomes for metagenomic binning, comparative biology and taxonomic classification.</title>
        <authorList>
            <person name="Goeker M."/>
        </authorList>
    </citation>
    <scope>NUCLEOTIDE SEQUENCE [LARGE SCALE GENOMIC DNA]</scope>
    <source>
        <strain evidence="2 3">DSM 14914</strain>
    </source>
</reference>
<dbReference type="SUPFAM" id="SSF140652">
    <property type="entry name" value="YozE-like"/>
    <property type="match status" value="1"/>
</dbReference>
<dbReference type="EMBL" id="JAUSWA010000001">
    <property type="protein sequence ID" value="MDQ0491869.1"/>
    <property type="molecule type" value="Genomic_DNA"/>
</dbReference>
<sequence>MNRYSRSLVVDGVEIPWTFKIWLSNFKKAELPIGSLAVDILRDKNFPDNDSFNEIFEYLQSQTNDPDILETFKLVWNFYQAST</sequence>
<proteinExistence type="predicted"/>
<organism evidence="2 3">
    <name type="scientific">Paenibacillus brasilensis</name>
    <dbReference type="NCBI Taxonomy" id="128574"/>
    <lineage>
        <taxon>Bacteria</taxon>
        <taxon>Bacillati</taxon>
        <taxon>Bacillota</taxon>
        <taxon>Bacilli</taxon>
        <taxon>Bacillales</taxon>
        <taxon>Paenibacillaceae</taxon>
        <taxon>Paenibacillus</taxon>
    </lineage>
</organism>
<evidence type="ECO:0000313" key="2">
    <source>
        <dbReference type="EMBL" id="MDQ0491869.1"/>
    </source>
</evidence>
<evidence type="ECO:0000259" key="1">
    <source>
        <dbReference type="Pfam" id="PF06855"/>
    </source>
</evidence>
<dbReference type="Pfam" id="PF06855">
    <property type="entry name" value="YozE_SAM_like"/>
    <property type="match status" value="1"/>
</dbReference>
<comment type="caution">
    <text evidence="2">The sequence shown here is derived from an EMBL/GenBank/DDBJ whole genome shotgun (WGS) entry which is preliminary data.</text>
</comment>
<keyword evidence="3" id="KW-1185">Reference proteome</keyword>
<dbReference type="InterPro" id="IPR023089">
    <property type="entry name" value="YozE_SAM-like"/>
</dbReference>
<protein>
    <submittedName>
        <fullName evidence="2">Uncharacterized protein YozE (UPF0346 family)</fullName>
    </submittedName>
</protein>
<dbReference type="RefSeq" id="WP_167518786.1">
    <property type="nucleotide sequence ID" value="NZ_CP045298.1"/>
</dbReference>
<gene>
    <name evidence="2" type="ORF">QOZ95_000016</name>
</gene>
<dbReference type="Gene3D" id="1.10.150.260">
    <property type="entry name" value="YozE SAM-like"/>
    <property type="match status" value="1"/>
</dbReference>
<dbReference type="InterPro" id="IPR036806">
    <property type="entry name" value="YozE_SAM-like_sf"/>
</dbReference>